<gene>
    <name evidence="2" type="ORF">HNY73_009691</name>
</gene>
<evidence type="ECO:0000313" key="3">
    <source>
        <dbReference type="Proteomes" id="UP000807504"/>
    </source>
</evidence>
<protein>
    <recommendedName>
        <fullName evidence="4">Gustatory receptor</fullName>
    </recommendedName>
</protein>
<reference evidence="2" key="1">
    <citation type="journal article" date="2020" name="bioRxiv">
        <title>Chromosome-level reference genome of the European wasp spider Argiope bruennichi: a resource for studies on range expansion and evolutionary adaptation.</title>
        <authorList>
            <person name="Sheffer M.M."/>
            <person name="Hoppe A."/>
            <person name="Krehenwinkel H."/>
            <person name="Uhl G."/>
            <person name="Kuss A.W."/>
            <person name="Jensen L."/>
            <person name="Jensen C."/>
            <person name="Gillespie R.G."/>
            <person name="Hoff K.J."/>
            <person name="Prost S."/>
        </authorList>
    </citation>
    <scope>NUCLEOTIDE SEQUENCE</scope>
</reference>
<feature type="transmembrane region" description="Helical" evidence="1">
    <location>
        <begin position="121"/>
        <end position="142"/>
    </location>
</feature>
<keyword evidence="1" id="KW-0812">Transmembrane</keyword>
<name>A0A8T0FFE9_ARGBR</name>
<feature type="transmembrane region" description="Helical" evidence="1">
    <location>
        <begin position="303"/>
        <end position="320"/>
    </location>
</feature>
<proteinExistence type="predicted"/>
<dbReference type="AlphaFoldDB" id="A0A8T0FFE9"/>
<evidence type="ECO:0000256" key="1">
    <source>
        <dbReference type="SAM" id="Phobius"/>
    </source>
</evidence>
<feature type="transmembrane region" description="Helical" evidence="1">
    <location>
        <begin position="229"/>
        <end position="249"/>
    </location>
</feature>
<keyword evidence="1" id="KW-1133">Transmembrane helix</keyword>
<dbReference type="EMBL" id="JABXBU010000015">
    <property type="protein sequence ID" value="KAF8788159.1"/>
    <property type="molecule type" value="Genomic_DNA"/>
</dbReference>
<accession>A0A8T0FFE9</accession>
<dbReference type="Proteomes" id="UP000807504">
    <property type="component" value="Unassembled WGS sequence"/>
</dbReference>
<keyword evidence="3" id="KW-1185">Reference proteome</keyword>
<feature type="transmembrane region" description="Helical" evidence="1">
    <location>
        <begin position="66"/>
        <end position="87"/>
    </location>
</feature>
<evidence type="ECO:0000313" key="2">
    <source>
        <dbReference type="EMBL" id="KAF8788159.1"/>
    </source>
</evidence>
<evidence type="ECO:0008006" key="4">
    <source>
        <dbReference type="Google" id="ProtNLM"/>
    </source>
</evidence>
<keyword evidence="1" id="KW-0472">Membrane</keyword>
<comment type="caution">
    <text evidence="2">The sequence shown here is derived from an EMBL/GenBank/DDBJ whole genome shotgun (WGS) entry which is preliminary data.</text>
</comment>
<reference evidence="2" key="2">
    <citation type="submission" date="2020-06" db="EMBL/GenBank/DDBJ databases">
        <authorList>
            <person name="Sheffer M."/>
        </authorList>
    </citation>
    <scope>NUCLEOTIDE SEQUENCE</scope>
</reference>
<sequence>MIATYVDIMYMYLVSSHIYELKWTLERCLSITSSMCLMFTVFHKKAELTAVMKKAYMKNSAPEKKINALVGCILVSPLIYSLGMLLACAVGKDKRGFLFFFYRSPVEDNRLKYSILFWKSFLYHFLYPTYSNLVILVFCTICHRMSLTIKNLSIEVERCPPKAFTTIAQIRCLKCETEIYKTLEELQTNFSIAIFIACAGNFLYCFSLLSQVMMFSFRQNASTYQADSVVFSITVVVPLIVMFWIPEWIPEEMENLNRIIRFKYEMRASSGLVSRNSTVEKWLLEGKIILSGCNMIFLRKSSILSVLGTALIYGLLLMSLELRK</sequence>
<organism evidence="2 3">
    <name type="scientific">Argiope bruennichi</name>
    <name type="common">Wasp spider</name>
    <name type="synonym">Aranea bruennichi</name>
    <dbReference type="NCBI Taxonomy" id="94029"/>
    <lineage>
        <taxon>Eukaryota</taxon>
        <taxon>Metazoa</taxon>
        <taxon>Ecdysozoa</taxon>
        <taxon>Arthropoda</taxon>
        <taxon>Chelicerata</taxon>
        <taxon>Arachnida</taxon>
        <taxon>Araneae</taxon>
        <taxon>Araneomorphae</taxon>
        <taxon>Entelegynae</taxon>
        <taxon>Araneoidea</taxon>
        <taxon>Araneidae</taxon>
        <taxon>Argiope</taxon>
    </lineage>
</organism>
<feature type="transmembrane region" description="Helical" evidence="1">
    <location>
        <begin position="190"/>
        <end position="209"/>
    </location>
</feature>